<reference evidence="2 3" key="1">
    <citation type="submission" date="2020-08" db="EMBL/GenBank/DDBJ databases">
        <authorList>
            <person name="Hejnol A."/>
        </authorList>
    </citation>
    <scope>NUCLEOTIDE SEQUENCE [LARGE SCALE GENOMIC DNA]</scope>
</reference>
<feature type="compositionally biased region" description="Basic residues" evidence="1">
    <location>
        <begin position="290"/>
        <end position="300"/>
    </location>
</feature>
<sequence>MPAKGKKGGKKKKKNEALTKKILSTIISYWRRYESHCNKTNTCPAPSLKAIMNKCKEDESYMTKFILEPKPVQTIEDPIVQLEPVMNALREERYTNIKALYVWSLTLRYIDAVAVGQVLDKMIYPIKHLEFIDNLMTSEQVGRISQSFENNLFLSTLVFDYNEFRDEGCKKLCDGLALSKTIISVSLCFCDLTSISGKYLARASAHSSVRELYLDGNLLQCHGVQDLIEPFVVQAKKEAFNREEEERKKKELEQEEIKKAEEERRRRLDDLNYVPPQPVADTVPVEEKEKKKKKKKKKSKQPPPPPLVGPWIHKLHIADNGIDGLEGQDKMAPVECMQQLRELVLLKTTILAADLYLFFRLISTSKCLEEIDLHDNLIGDLAGREICFGLEIRKEEKLPNMKLRTTHRLTADTFTLIKKLGAGLQKKKKKKRKSKK</sequence>
<evidence type="ECO:0000313" key="3">
    <source>
        <dbReference type="Proteomes" id="UP000549394"/>
    </source>
</evidence>
<dbReference type="GO" id="GO:0005737">
    <property type="term" value="C:cytoplasm"/>
    <property type="evidence" value="ECO:0007669"/>
    <property type="project" value="TreeGrafter"/>
</dbReference>
<dbReference type="Gene3D" id="3.80.10.10">
    <property type="entry name" value="Ribonuclease Inhibitor"/>
    <property type="match status" value="1"/>
</dbReference>
<dbReference type="InterPro" id="IPR032675">
    <property type="entry name" value="LRR_dom_sf"/>
</dbReference>
<dbReference type="AlphaFoldDB" id="A0A7I8W1P2"/>
<accession>A0A7I8W1P2</accession>
<dbReference type="SMART" id="SM00368">
    <property type="entry name" value="LRR_RI"/>
    <property type="match status" value="3"/>
</dbReference>
<dbReference type="EMBL" id="CAJFCJ010000016">
    <property type="protein sequence ID" value="CAD5122087.1"/>
    <property type="molecule type" value="Genomic_DNA"/>
</dbReference>
<gene>
    <name evidence="2" type="ORF">DGYR_LOCUS9938</name>
</gene>
<keyword evidence="3" id="KW-1185">Reference proteome</keyword>
<dbReference type="OrthoDB" id="120976at2759"/>
<dbReference type="InterPro" id="IPR050637">
    <property type="entry name" value="NLRP_innate_immun_reg"/>
</dbReference>
<organism evidence="2 3">
    <name type="scientific">Dimorphilus gyrociliatus</name>
    <dbReference type="NCBI Taxonomy" id="2664684"/>
    <lineage>
        <taxon>Eukaryota</taxon>
        <taxon>Metazoa</taxon>
        <taxon>Spiralia</taxon>
        <taxon>Lophotrochozoa</taxon>
        <taxon>Annelida</taxon>
        <taxon>Polychaeta</taxon>
        <taxon>Polychaeta incertae sedis</taxon>
        <taxon>Dinophilidae</taxon>
        <taxon>Dimorphilus</taxon>
    </lineage>
</organism>
<dbReference type="SUPFAM" id="SSF52047">
    <property type="entry name" value="RNI-like"/>
    <property type="match status" value="1"/>
</dbReference>
<dbReference type="PANTHER" id="PTHR45690:SF4">
    <property type="entry name" value="NACHT, LRR AND PYD DOMAINS-CONTAINING PROTEIN 10"/>
    <property type="match status" value="1"/>
</dbReference>
<evidence type="ECO:0000256" key="1">
    <source>
        <dbReference type="SAM" id="MobiDB-lite"/>
    </source>
</evidence>
<feature type="region of interest" description="Disordered" evidence="1">
    <location>
        <begin position="268"/>
        <end position="310"/>
    </location>
</feature>
<evidence type="ECO:0000313" key="2">
    <source>
        <dbReference type="EMBL" id="CAD5122087.1"/>
    </source>
</evidence>
<dbReference type="Proteomes" id="UP000549394">
    <property type="component" value="Unassembled WGS sequence"/>
</dbReference>
<protein>
    <submittedName>
        <fullName evidence="2">DgyrCDS10538</fullName>
    </submittedName>
</protein>
<dbReference type="PANTHER" id="PTHR45690">
    <property type="entry name" value="NACHT, LRR AND PYD DOMAINS-CONTAINING PROTEIN 12"/>
    <property type="match status" value="1"/>
</dbReference>
<comment type="caution">
    <text evidence="2">The sequence shown here is derived from an EMBL/GenBank/DDBJ whole genome shotgun (WGS) entry which is preliminary data.</text>
</comment>
<proteinExistence type="predicted"/>
<name>A0A7I8W1P2_9ANNE</name>